<sequence length="227" mass="25914">MHDAHFHFSSKILAAQKKYGIPSLCSAASVKEWQTAMENGLRCSCGVHPWSASHERLNEMKPLLKQARIIGEIGMDSVWCDTDMTLQKDVFVKQIEYAYQHHKPVVLHTKGQEQAILDILRQYPNTYIVHWYSDWAGVEAYDKIASYFTVGPSVGKDETVTNLVRKIPLEKLLLESDGLEALEWACGDVEYVEALRRSIEKIAAIKGKTPKETERILDENFARMMEE</sequence>
<accession>A0AC61R480</accession>
<keyword evidence="2" id="KW-1185">Reference proteome</keyword>
<proteinExistence type="predicted"/>
<dbReference type="Proteomes" id="UP000308836">
    <property type="component" value="Unassembled WGS sequence"/>
</dbReference>
<reference evidence="1" key="1">
    <citation type="submission" date="2019-04" db="EMBL/GenBank/DDBJ databases">
        <title>Microbes associate with the intestines of laboratory mice.</title>
        <authorList>
            <person name="Navarre W."/>
            <person name="Wong E."/>
            <person name="Huang K."/>
            <person name="Tropini C."/>
            <person name="Ng K."/>
            <person name="Yu B."/>
        </authorList>
    </citation>
    <scope>NUCLEOTIDE SEQUENCE</scope>
    <source>
        <strain evidence="1">NM09_H32</strain>
    </source>
</reference>
<comment type="caution">
    <text evidence="1">The sequence shown here is derived from an EMBL/GenBank/DDBJ whole genome shotgun (WGS) entry which is preliminary data.</text>
</comment>
<name>A0AC61R480_9FIRM</name>
<evidence type="ECO:0000313" key="2">
    <source>
        <dbReference type="Proteomes" id="UP000308836"/>
    </source>
</evidence>
<evidence type="ECO:0000313" key="1">
    <source>
        <dbReference type="EMBL" id="TGY64791.1"/>
    </source>
</evidence>
<dbReference type="EMBL" id="SRYG01000035">
    <property type="protein sequence ID" value="TGY64791.1"/>
    <property type="molecule type" value="Genomic_DNA"/>
</dbReference>
<gene>
    <name evidence="1" type="ORF">E5336_11720</name>
</gene>
<organism evidence="1 2">
    <name type="scientific">Dubosiella muris</name>
    <dbReference type="NCBI Taxonomy" id="3038133"/>
    <lineage>
        <taxon>Bacteria</taxon>
        <taxon>Bacillati</taxon>
        <taxon>Bacillota</taxon>
        <taxon>Erysipelotrichia</taxon>
        <taxon>Erysipelotrichales</taxon>
        <taxon>Erysipelotrichaceae</taxon>
        <taxon>Dubosiella</taxon>
    </lineage>
</organism>
<protein>
    <submittedName>
        <fullName evidence="1">Uncharacterized protein</fullName>
    </submittedName>
</protein>